<evidence type="ECO:0000313" key="9">
    <source>
        <dbReference type="Ensembl" id="ENSECAP00000060767.1"/>
    </source>
</evidence>
<keyword evidence="5" id="KW-0393">Immunoglobulin domain</keyword>
<keyword evidence="6" id="KW-1279">T cell receptor</keyword>
<dbReference type="GO" id="GO:0042101">
    <property type="term" value="C:T cell receptor complex"/>
    <property type="evidence" value="ECO:0007669"/>
    <property type="project" value="UniProtKB-KW"/>
</dbReference>
<keyword evidence="3" id="KW-1064">Adaptive immunity</keyword>
<dbReference type="PANTHER" id="PTHR19343:SF13">
    <property type="entry name" value="T CELL RECEPTOR ALPHA VARIABLE 21"/>
    <property type="match status" value="1"/>
</dbReference>
<feature type="domain" description="Ig-like" evidence="8">
    <location>
        <begin position="24"/>
        <end position="117"/>
    </location>
</feature>
<evidence type="ECO:0000256" key="1">
    <source>
        <dbReference type="ARBA" id="ARBA00022729"/>
    </source>
</evidence>
<proteinExistence type="predicted"/>
<accession>A0A9L0R9U3</accession>
<organism evidence="9 10">
    <name type="scientific">Equus caballus</name>
    <name type="common">Horse</name>
    <dbReference type="NCBI Taxonomy" id="9796"/>
    <lineage>
        <taxon>Eukaryota</taxon>
        <taxon>Metazoa</taxon>
        <taxon>Chordata</taxon>
        <taxon>Craniata</taxon>
        <taxon>Vertebrata</taxon>
        <taxon>Euteleostomi</taxon>
        <taxon>Mammalia</taxon>
        <taxon>Eutheria</taxon>
        <taxon>Laurasiatheria</taxon>
        <taxon>Perissodactyla</taxon>
        <taxon>Equidae</taxon>
        <taxon>Equus</taxon>
    </lineage>
</organism>
<feature type="region of interest" description="Disordered" evidence="7">
    <location>
        <begin position="1"/>
        <end position="25"/>
    </location>
</feature>
<dbReference type="Gene3D" id="2.60.40.10">
    <property type="entry name" value="Immunoglobulins"/>
    <property type="match status" value="1"/>
</dbReference>
<dbReference type="Proteomes" id="UP000002281">
    <property type="component" value="Chromosome 1"/>
</dbReference>
<keyword evidence="2" id="KW-0391">Immunity</keyword>
<dbReference type="PROSITE" id="PS50835">
    <property type="entry name" value="IG_LIKE"/>
    <property type="match status" value="1"/>
</dbReference>
<dbReference type="Ensembl" id="ENSECAT00000134442.1">
    <property type="protein sequence ID" value="ENSECAP00000060767.1"/>
    <property type="gene ID" value="ENSECAG00000048932.1"/>
</dbReference>
<keyword evidence="4" id="KW-0675">Receptor</keyword>
<dbReference type="AlphaFoldDB" id="A0A9L0R9U3"/>
<dbReference type="InterPro" id="IPR013106">
    <property type="entry name" value="Ig_V-set"/>
</dbReference>
<keyword evidence="10" id="KW-1185">Reference proteome</keyword>
<reference evidence="9 10" key="1">
    <citation type="journal article" date="2009" name="Science">
        <title>Genome sequence, comparative analysis, and population genetics of the domestic horse.</title>
        <authorList>
            <consortium name="Broad Institute Genome Sequencing Platform"/>
            <consortium name="Broad Institute Whole Genome Assembly Team"/>
            <person name="Wade C.M."/>
            <person name="Giulotto E."/>
            <person name="Sigurdsson S."/>
            <person name="Zoli M."/>
            <person name="Gnerre S."/>
            <person name="Imsland F."/>
            <person name="Lear T.L."/>
            <person name="Adelson D.L."/>
            <person name="Bailey E."/>
            <person name="Bellone R.R."/>
            <person name="Bloecker H."/>
            <person name="Distl O."/>
            <person name="Edgar R.C."/>
            <person name="Garber M."/>
            <person name="Leeb T."/>
            <person name="Mauceli E."/>
            <person name="MacLeod J.N."/>
            <person name="Penedo M.C.T."/>
            <person name="Raison J.M."/>
            <person name="Sharpe T."/>
            <person name="Vogel J."/>
            <person name="Andersson L."/>
            <person name="Antczak D.F."/>
            <person name="Biagi T."/>
            <person name="Binns M.M."/>
            <person name="Chowdhary B.P."/>
            <person name="Coleman S.J."/>
            <person name="Della Valle G."/>
            <person name="Fryc S."/>
            <person name="Guerin G."/>
            <person name="Hasegawa T."/>
            <person name="Hill E.W."/>
            <person name="Jurka J."/>
            <person name="Kiialainen A."/>
            <person name="Lindgren G."/>
            <person name="Liu J."/>
            <person name="Magnani E."/>
            <person name="Mickelson J.R."/>
            <person name="Murray J."/>
            <person name="Nergadze S.G."/>
            <person name="Onofrio R."/>
            <person name="Pedroni S."/>
            <person name="Piras M.F."/>
            <person name="Raudsepp T."/>
            <person name="Rocchi M."/>
            <person name="Roeed K.H."/>
            <person name="Ryder O.A."/>
            <person name="Searle S."/>
            <person name="Skow L."/>
            <person name="Swinburne J.E."/>
            <person name="Syvaenen A.C."/>
            <person name="Tozaki T."/>
            <person name="Valberg S.J."/>
            <person name="Vaudin M."/>
            <person name="White J.R."/>
            <person name="Zody M.C."/>
            <person name="Lander E.S."/>
            <person name="Lindblad-Toh K."/>
        </authorList>
    </citation>
    <scope>NUCLEOTIDE SEQUENCE [LARGE SCALE GENOMIC DNA]</scope>
    <source>
        <strain evidence="9 10">Thoroughbred</strain>
    </source>
</reference>
<feature type="compositionally biased region" description="Polar residues" evidence="7">
    <location>
        <begin position="7"/>
        <end position="18"/>
    </location>
</feature>
<dbReference type="GeneTree" id="ENSGT00940000163708"/>
<keyword evidence="1" id="KW-0732">Signal</keyword>
<dbReference type="PANTHER" id="PTHR19343">
    <property type="entry name" value="T CELL RECEPTOR ALPHA VARIABLE 1-2"/>
    <property type="match status" value="1"/>
</dbReference>
<evidence type="ECO:0000313" key="10">
    <source>
        <dbReference type="Proteomes" id="UP000002281"/>
    </source>
</evidence>
<evidence type="ECO:0000256" key="5">
    <source>
        <dbReference type="ARBA" id="ARBA00023319"/>
    </source>
</evidence>
<reference evidence="9" key="3">
    <citation type="submission" date="2025-09" db="UniProtKB">
        <authorList>
            <consortium name="Ensembl"/>
        </authorList>
    </citation>
    <scope>IDENTIFICATION</scope>
    <source>
        <strain evidence="9">Thoroughbred</strain>
    </source>
</reference>
<reference evidence="9" key="2">
    <citation type="submission" date="2025-08" db="UniProtKB">
        <authorList>
            <consortium name="Ensembl"/>
        </authorList>
    </citation>
    <scope>IDENTIFICATION</scope>
    <source>
        <strain evidence="9">Thoroughbred</strain>
    </source>
</reference>
<protein>
    <recommendedName>
        <fullName evidence="8">Ig-like domain-containing protein</fullName>
    </recommendedName>
</protein>
<evidence type="ECO:0000256" key="6">
    <source>
        <dbReference type="ARBA" id="ARBA00043266"/>
    </source>
</evidence>
<dbReference type="InterPro" id="IPR013783">
    <property type="entry name" value="Ig-like_fold"/>
</dbReference>
<dbReference type="SUPFAM" id="SSF48726">
    <property type="entry name" value="Immunoglobulin"/>
    <property type="match status" value="1"/>
</dbReference>
<evidence type="ECO:0000256" key="2">
    <source>
        <dbReference type="ARBA" id="ARBA00022859"/>
    </source>
</evidence>
<evidence type="ECO:0000256" key="7">
    <source>
        <dbReference type="SAM" id="MobiDB-lite"/>
    </source>
</evidence>
<evidence type="ECO:0000259" key="8">
    <source>
        <dbReference type="PROSITE" id="PS50835"/>
    </source>
</evidence>
<dbReference type="GO" id="GO:0002250">
    <property type="term" value="P:adaptive immune response"/>
    <property type="evidence" value="ECO:0007669"/>
    <property type="project" value="UniProtKB-KW"/>
</dbReference>
<sequence length="117" mass="12829">TDIRTLLSETEGQKNGQTPDPAHPLVTTSLVRSKQQGEQSLEALSVREGDSLALNCSYTDSAIYSLQWFRQDPGKGLASLLLIQSNQREQISGRIKALLDKTSRHNAFYIAASQPGD</sequence>
<dbReference type="InterPro" id="IPR007110">
    <property type="entry name" value="Ig-like_dom"/>
</dbReference>
<name>A0A9L0R9U3_HORSE</name>
<dbReference type="InterPro" id="IPR051006">
    <property type="entry name" value="TCR_variable_domain"/>
</dbReference>
<evidence type="ECO:0000256" key="4">
    <source>
        <dbReference type="ARBA" id="ARBA00023170"/>
    </source>
</evidence>
<evidence type="ECO:0000256" key="3">
    <source>
        <dbReference type="ARBA" id="ARBA00023130"/>
    </source>
</evidence>
<dbReference type="InterPro" id="IPR036179">
    <property type="entry name" value="Ig-like_dom_sf"/>
</dbReference>
<dbReference type="Pfam" id="PF07686">
    <property type="entry name" value="V-set"/>
    <property type="match status" value="1"/>
</dbReference>